<name>A0AAD5N6R3_PARTN</name>
<organism evidence="1 2">
    <name type="scientific">Parelaphostrongylus tenuis</name>
    <name type="common">Meningeal worm</name>
    <dbReference type="NCBI Taxonomy" id="148309"/>
    <lineage>
        <taxon>Eukaryota</taxon>
        <taxon>Metazoa</taxon>
        <taxon>Ecdysozoa</taxon>
        <taxon>Nematoda</taxon>
        <taxon>Chromadorea</taxon>
        <taxon>Rhabditida</taxon>
        <taxon>Rhabditina</taxon>
        <taxon>Rhabditomorpha</taxon>
        <taxon>Strongyloidea</taxon>
        <taxon>Metastrongylidae</taxon>
        <taxon>Parelaphostrongylus</taxon>
    </lineage>
</organism>
<evidence type="ECO:0000313" key="1">
    <source>
        <dbReference type="EMBL" id="KAJ1363232.1"/>
    </source>
</evidence>
<gene>
    <name evidence="1" type="ORF">KIN20_023054</name>
</gene>
<dbReference type="EMBL" id="JAHQIW010004643">
    <property type="protein sequence ID" value="KAJ1363232.1"/>
    <property type="molecule type" value="Genomic_DNA"/>
</dbReference>
<dbReference type="Proteomes" id="UP001196413">
    <property type="component" value="Unassembled WGS sequence"/>
</dbReference>
<protein>
    <submittedName>
        <fullName evidence="1">Uncharacterized protein</fullName>
    </submittedName>
</protein>
<proteinExistence type="predicted"/>
<reference evidence="1" key="1">
    <citation type="submission" date="2021-06" db="EMBL/GenBank/DDBJ databases">
        <title>Parelaphostrongylus tenuis whole genome reference sequence.</title>
        <authorList>
            <person name="Garwood T.J."/>
            <person name="Larsen P.A."/>
            <person name="Fountain-Jones N.M."/>
            <person name="Garbe J.R."/>
            <person name="Macchietto M.G."/>
            <person name="Kania S.A."/>
            <person name="Gerhold R.W."/>
            <person name="Richards J.E."/>
            <person name="Wolf T.M."/>
        </authorList>
    </citation>
    <scope>NUCLEOTIDE SEQUENCE</scope>
    <source>
        <strain evidence="1">MNPRO001-30</strain>
        <tissue evidence="1">Meninges</tissue>
    </source>
</reference>
<keyword evidence="2" id="KW-1185">Reference proteome</keyword>
<comment type="caution">
    <text evidence="1">The sequence shown here is derived from an EMBL/GenBank/DDBJ whole genome shotgun (WGS) entry which is preliminary data.</text>
</comment>
<sequence>MCLFVRLWGGAGPKVEGAAQHSYRSTAPRQVTCEVRTLSLNFVCRTLEVVHSYLSVPSAQESPSKMFIGYMIKTDDKVSSTYSE</sequence>
<dbReference type="AlphaFoldDB" id="A0AAD5N6R3"/>
<evidence type="ECO:0000313" key="2">
    <source>
        <dbReference type="Proteomes" id="UP001196413"/>
    </source>
</evidence>
<accession>A0AAD5N6R3</accession>